<dbReference type="PRINTS" id="PR00987">
    <property type="entry name" value="TRNASYNTHGLU"/>
</dbReference>
<comment type="similarity">
    <text evidence="7">Belongs to the class-I aminoacyl-tRNA synthetase family.</text>
</comment>
<dbReference type="PROSITE" id="PS00178">
    <property type="entry name" value="AA_TRNA_LIGASE_I"/>
    <property type="match status" value="1"/>
</dbReference>
<keyword evidence="2" id="KW-0479">Metal-binding</keyword>
<keyword evidence="7" id="KW-0648">Protein biosynthesis</keyword>
<keyword evidence="1 7" id="KW-0436">Ligase</keyword>
<dbReference type="EMBL" id="JBHTCM010000009">
    <property type="protein sequence ID" value="MFC7333015.1"/>
    <property type="molecule type" value="Genomic_DNA"/>
</dbReference>
<dbReference type="InterPro" id="IPR000924">
    <property type="entry name" value="Glu/Gln-tRNA-synth"/>
</dbReference>
<reference evidence="10" key="1">
    <citation type="journal article" date="2019" name="Int. J. Syst. Evol. Microbiol.">
        <title>The Global Catalogue of Microorganisms (GCM) 10K type strain sequencing project: providing services to taxonomists for standard genome sequencing and annotation.</title>
        <authorList>
            <consortium name="The Broad Institute Genomics Platform"/>
            <consortium name="The Broad Institute Genome Sequencing Center for Infectious Disease"/>
            <person name="Wu L."/>
            <person name="Ma J."/>
        </authorList>
    </citation>
    <scope>NUCLEOTIDE SEQUENCE [LARGE SCALE GENOMIC DNA]</scope>
    <source>
        <strain evidence="10">CGMCC 1.16275</strain>
    </source>
</reference>
<keyword evidence="10" id="KW-1185">Reference proteome</keyword>
<accession>A0ABW2KVL3</accession>
<evidence type="ECO:0000313" key="10">
    <source>
        <dbReference type="Proteomes" id="UP001596456"/>
    </source>
</evidence>
<keyword evidence="6 7" id="KW-0030">Aminoacyl-tRNA synthetase</keyword>
<evidence type="ECO:0000256" key="3">
    <source>
        <dbReference type="ARBA" id="ARBA00022741"/>
    </source>
</evidence>
<dbReference type="NCBIfam" id="NF004315">
    <property type="entry name" value="PRK05710.1-4"/>
    <property type="match status" value="1"/>
</dbReference>
<gene>
    <name evidence="9" type="primary">gluQRS</name>
    <name evidence="9" type="ORF">ACFQPS_07555</name>
</gene>
<protein>
    <submittedName>
        <fullName evidence="9">tRNA glutamyl-Q(34) synthetase GluQRS</fullName>
        <ecNumber evidence="9">6.1.1.-</ecNumber>
    </submittedName>
</protein>
<organism evidence="9 10">
    <name type="scientific">Rhodocista pekingensis</name>
    <dbReference type="NCBI Taxonomy" id="201185"/>
    <lineage>
        <taxon>Bacteria</taxon>
        <taxon>Pseudomonadati</taxon>
        <taxon>Pseudomonadota</taxon>
        <taxon>Alphaproteobacteria</taxon>
        <taxon>Rhodospirillales</taxon>
        <taxon>Azospirillaceae</taxon>
        <taxon>Rhodocista</taxon>
    </lineage>
</organism>
<dbReference type="RefSeq" id="WP_377357823.1">
    <property type="nucleotide sequence ID" value="NZ_JBHTCM010000009.1"/>
</dbReference>
<dbReference type="InterPro" id="IPR049940">
    <property type="entry name" value="GluQ/Sye"/>
</dbReference>
<evidence type="ECO:0000256" key="7">
    <source>
        <dbReference type="RuleBase" id="RU363037"/>
    </source>
</evidence>
<evidence type="ECO:0000313" key="9">
    <source>
        <dbReference type="EMBL" id="MFC7333015.1"/>
    </source>
</evidence>
<dbReference type="PANTHER" id="PTHR43311">
    <property type="entry name" value="GLUTAMATE--TRNA LIGASE"/>
    <property type="match status" value="1"/>
</dbReference>
<dbReference type="InterPro" id="IPR001412">
    <property type="entry name" value="aa-tRNA-synth_I_CS"/>
</dbReference>
<keyword evidence="5 7" id="KW-0067">ATP-binding</keyword>
<dbReference type="Gene3D" id="3.40.50.620">
    <property type="entry name" value="HUPs"/>
    <property type="match status" value="1"/>
</dbReference>
<keyword evidence="3 7" id="KW-0547">Nucleotide-binding</keyword>
<name>A0ABW2KVL3_9PROT</name>
<evidence type="ECO:0000256" key="4">
    <source>
        <dbReference type="ARBA" id="ARBA00022833"/>
    </source>
</evidence>
<comment type="caution">
    <text evidence="9">The sequence shown here is derived from an EMBL/GenBank/DDBJ whole genome shotgun (WGS) entry which is preliminary data.</text>
</comment>
<feature type="domain" description="Glutamyl/glutaminyl-tRNA synthetase class Ib catalytic" evidence="8">
    <location>
        <begin position="11"/>
        <end position="290"/>
    </location>
</feature>
<evidence type="ECO:0000256" key="6">
    <source>
        <dbReference type="ARBA" id="ARBA00023146"/>
    </source>
</evidence>
<sequence>MTASAVPSAPVVTRFAPSPTGYLHLGHAHSALAGWRAARSTGGRFLLRIEDIDPQRCRPEFDAAIREDLAWLGLDWDGPVRRQSEHPDDYRAALERLRALGVLYPCFCSRKEIQEEIARAGHAPHLTPATAGAGPGPEGPLYPGTCRRLAPDDAQARLADGQPHAWRLDIARALDLTGPLCWHDRACGMQTAVPGILGDVVLARRDAPGSYHLCVTLDDHLQGVTLITRGVDLFEATHVHRLLQALLGLAVPEYHHHGLLTNAAGERLSKRDGAKALRALRAEGLAPAAVRALAGFPD</sequence>
<evidence type="ECO:0000256" key="1">
    <source>
        <dbReference type="ARBA" id="ARBA00022598"/>
    </source>
</evidence>
<keyword evidence="4" id="KW-0862">Zinc</keyword>
<dbReference type="GO" id="GO:0016874">
    <property type="term" value="F:ligase activity"/>
    <property type="evidence" value="ECO:0007669"/>
    <property type="project" value="UniProtKB-KW"/>
</dbReference>
<dbReference type="Pfam" id="PF00749">
    <property type="entry name" value="tRNA-synt_1c"/>
    <property type="match status" value="1"/>
</dbReference>
<proteinExistence type="inferred from homology"/>
<dbReference type="EC" id="6.1.1.-" evidence="9"/>
<evidence type="ECO:0000259" key="8">
    <source>
        <dbReference type="Pfam" id="PF00749"/>
    </source>
</evidence>
<evidence type="ECO:0000256" key="2">
    <source>
        <dbReference type="ARBA" id="ARBA00022723"/>
    </source>
</evidence>
<evidence type="ECO:0000256" key="5">
    <source>
        <dbReference type="ARBA" id="ARBA00022840"/>
    </source>
</evidence>
<dbReference type="PANTHER" id="PTHR43311:SF1">
    <property type="entry name" value="GLUTAMYL-Q TRNA(ASP) SYNTHETASE"/>
    <property type="match status" value="1"/>
</dbReference>
<dbReference type="InterPro" id="IPR014729">
    <property type="entry name" value="Rossmann-like_a/b/a_fold"/>
</dbReference>
<dbReference type="InterPro" id="IPR020058">
    <property type="entry name" value="Glu/Gln-tRNA-synth_Ib_cat-dom"/>
</dbReference>
<dbReference type="SUPFAM" id="SSF52374">
    <property type="entry name" value="Nucleotidylyl transferase"/>
    <property type="match status" value="1"/>
</dbReference>
<dbReference type="Proteomes" id="UP001596456">
    <property type="component" value="Unassembled WGS sequence"/>
</dbReference>